<protein>
    <submittedName>
        <fullName evidence="1">DUF2000 domain-containing protein</fullName>
    </submittedName>
</protein>
<dbReference type="AlphaFoldDB" id="A0A9X4LYN6"/>
<dbReference type="InterPro" id="IPR023476">
    <property type="entry name" value="Pep_tRNA_hydro_II_dom_sf"/>
</dbReference>
<dbReference type="InterPro" id="IPR017021">
    <property type="entry name" value="UCP033763"/>
</dbReference>
<dbReference type="Pfam" id="PF09391">
    <property type="entry name" value="DUF2000"/>
    <property type="match status" value="1"/>
</dbReference>
<comment type="caution">
    <text evidence="1">The sequence shown here is derived from an EMBL/GenBank/DDBJ whole genome shotgun (WGS) entry which is preliminary data.</text>
</comment>
<sequence>MTLRNAVQGMSVPDAAMRRTVFDAATDKSVVLVDAALPIGLASNAVSVVGVSMGCEVRGLVGPALSSRDGHRYPGVVLAPLPILAASQAELVSRYLWAADHREMTVFPFSSLAQSCRTYLEYEQALAAADSADIPLSAVGIIGPKKSVNKMVGSFPLLR</sequence>
<dbReference type="InterPro" id="IPR018988">
    <property type="entry name" value="DUF2000"/>
</dbReference>
<evidence type="ECO:0000313" key="2">
    <source>
        <dbReference type="Proteomes" id="UP001152755"/>
    </source>
</evidence>
<keyword evidence="2" id="KW-1185">Reference proteome</keyword>
<name>A0A9X4LYN6_9ACTN</name>
<dbReference type="RefSeq" id="WP_277832717.1">
    <property type="nucleotide sequence ID" value="NZ_JAAIVF010000003.1"/>
</dbReference>
<dbReference type="PIRSF" id="PIRSF033736">
    <property type="entry name" value="UCP033763"/>
    <property type="match status" value="1"/>
</dbReference>
<reference evidence="1" key="1">
    <citation type="submission" date="2022-08" db="EMBL/GenBank/DDBJ databases">
        <title>Genome analysis of Corynebacteriales strain.</title>
        <authorList>
            <person name="Lee S.D."/>
        </authorList>
    </citation>
    <scope>NUCLEOTIDE SEQUENCE</scope>
    <source>
        <strain evidence="1">D3-21</strain>
    </source>
</reference>
<accession>A0A9X4LYN6</accession>
<dbReference type="Gene3D" id="3.40.1490.10">
    <property type="entry name" value="Bit1"/>
    <property type="match status" value="1"/>
</dbReference>
<organism evidence="1 2">
    <name type="scientific">Speluncibacter jeojiensis</name>
    <dbReference type="NCBI Taxonomy" id="2710754"/>
    <lineage>
        <taxon>Bacteria</taxon>
        <taxon>Bacillati</taxon>
        <taxon>Actinomycetota</taxon>
        <taxon>Actinomycetes</taxon>
        <taxon>Mycobacteriales</taxon>
        <taxon>Speluncibacteraceae</taxon>
        <taxon>Speluncibacter</taxon>
    </lineage>
</organism>
<dbReference type="SUPFAM" id="SSF102462">
    <property type="entry name" value="Peptidyl-tRNA hydrolase II"/>
    <property type="match status" value="1"/>
</dbReference>
<dbReference type="Proteomes" id="UP001152755">
    <property type="component" value="Unassembled WGS sequence"/>
</dbReference>
<proteinExistence type="predicted"/>
<gene>
    <name evidence="1" type="ORF">NVS88_04395</name>
</gene>
<evidence type="ECO:0000313" key="1">
    <source>
        <dbReference type="EMBL" id="MDG3013795.1"/>
    </source>
</evidence>
<dbReference type="EMBL" id="JANRHA010000002">
    <property type="protein sequence ID" value="MDG3013795.1"/>
    <property type="molecule type" value="Genomic_DNA"/>
</dbReference>